<evidence type="ECO:0000313" key="11">
    <source>
        <dbReference type="EMBL" id="KYQ50200.1"/>
    </source>
</evidence>
<feature type="transmembrane region" description="Helical" evidence="10">
    <location>
        <begin position="552"/>
        <end position="571"/>
    </location>
</feature>
<accession>A0A151WQT5</accession>
<comment type="subcellular location">
    <subcellularLocation>
        <location evidence="1">Cell membrane</location>
        <topology evidence="1">Multi-pass membrane protein</topology>
    </subcellularLocation>
</comment>
<keyword evidence="12" id="KW-1185">Reference proteome</keyword>
<dbReference type="EMBL" id="KQ982821">
    <property type="protein sequence ID" value="KYQ50200.1"/>
    <property type="molecule type" value="Genomic_DNA"/>
</dbReference>
<feature type="transmembrane region" description="Helical" evidence="10">
    <location>
        <begin position="264"/>
        <end position="293"/>
    </location>
</feature>
<keyword evidence="3" id="KW-0716">Sensory transduction</keyword>
<keyword evidence="2" id="KW-1003">Cell membrane</keyword>
<feature type="transmembrane region" description="Helical" evidence="10">
    <location>
        <begin position="929"/>
        <end position="951"/>
    </location>
</feature>
<evidence type="ECO:0000256" key="8">
    <source>
        <dbReference type="ARBA" id="ARBA00023170"/>
    </source>
</evidence>
<evidence type="ECO:0000256" key="10">
    <source>
        <dbReference type="SAM" id="Phobius"/>
    </source>
</evidence>
<keyword evidence="5" id="KW-0552">Olfaction</keyword>
<keyword evidence="4 10" id="KW-0812">Transmembrane</keyword>
<dbReference type="AlphaFoldDB" id="A0A151WQT5"/>
<evidence type="ECO:0000313" key="12">
    <source>
        <dbReference type="Proteomes" id="UP000075809"/>
    </source>
</evidence>
<organism evidence="11 12">
    <name type="scientific">Mycetomoellerius zeteki</name>
    <dbReference type="NCBI Taxonomy" id="64791"/>
    <lineage>
        <taxon>Eukaryota</taxon>
        <taxon>Metazoa</taxon>
        <taxon>Ecdysozoa</taxon>
        <taxon>Arthropoda</taxon>
        <taxon>Hexapoda</taxon>
        <taxon>Insecta</taxon>
        <taxon>Pterygota</taxon>
        <taxon>Neoptera</taxon>
        <taxon>Endopterygota</taxon>
        <taxon>Hymenoptera</taxon>
        <taxon>Apocrita</taxon>
        <taxon>Aculeata</taxon>
        <taxon>Formicoidea</taxon>
        <taxon>Formicidae</taxon>
        <taxon>Myrmicinae</taxon>
        <taxon>Mycetomoellerius</taxon>
    </lineage>
</organism>
<dbReference type="PANTHER" id="PTHR21137">
    <property type="entry name" value="ODORANT RECEPTOR"/>
    <property type="match status" value="1"/>
</dbReference>
<evidence type="ECO:0000256" key="9">
    <source>
        <dbReference type="ARBA" id="ARBA00023224"/>
    </source>
</evidence>
<keyword evidence="8 11" id="KW-0675">Receptor</keyword>
<evidence type="ECO:0000256" key="5">
    <source>
        <dbReference type="ARBA" id="ARBA00022725"/>
    </source>
</evidence>
<sequence>FAVYIYTSMALFMMIPMSPQIMDIVMPLNDSRPRKLLIEVEYRVDREKYYYPILFHSYVAIILCISIVVCVDTTYISYVEHGCGLFAAIGYRLEHIISKGHIDKTSYFAKSKERTYQDVEVEDTCFKEKAIFYEFVTCLQKHQLAIQYVRVLESSFTLSTGIQLLCNVVGISLIGIQFKGLLQHMQDDWNNLLTSEETQILTHYAEKSRKLMLAYSISVIGFVFCYALLPLTGPVFDIILPLNETRPRKLPHLADFVIFDQEKYYYALLLILYVGYVVCVSIAVAADILYIFLVEHICGMYGILCHRLRNLIAHDDLQWIDGDYIHEEIGRYVRRCIQLHERIRLFIEMMESTISLFLFFDVGLGFLLHTSSCIMIIVRMGSSEIMRYVALMLMQSCRLFFNSWAGQEVTDHSVEVSIAAYDGIWYNASVKVQKLLLFLIVRSQKASQITIAKLYVINLEGFKLINSTFAIFLFFEIGLGFVMHCTLCTTGQQIMDRSIDVYISAYNGAWYETTNTVKKMFLMLIMKSQIISEIKIAFLFKRMRRLNDFYDVLPTFLGTCICLLKTIGLQWQTEKVIFTLTGAASFVTAPLTVPLLDSILMLNITRSKRMPHPTEFFLDMEKYYYILLAITIVGYSVCCTVIVATDTIYLALLQHTCGTLAILSYRLKKLAAHDKSKKCLDPTSKEDRDVENMVNCIQLQIRIERLIYLIESTFATCLITDIGLGILLQCTACVMIVTRTELVRNGPLVLIQSLRFFFNSWLGQKIIDHSSQISVAAYNGMWYQTCSKAKKMLLFLLMKCQKPYHITMAKLYVICLESYGSLMKTSASYVTVMVSLNSDDIFWGLAAGITDLNIIMENTSPLLVNSFIIIKILNCMFTNDKVLGLYAMWLFYTTSPIIISGIYTLLLTNETYSARFLYRLEHVLDIDKYFKLLMLHGFISVFYIVSVPIAVDTTFTLCIQHICALFECLR</sequence>
<evidence type="ECO:0000256" key="2">
    <source>
        <dbReference type="ARBA" id="ARBA00022475"/>
    </source>
</evidence>
<name>A0A151WQT5_9HYME</name>
<feature type="non-terminal residue" evidence="11">
    <location>
        <position position="1"/>
    </location>
</feature>
<gene>
    <name evidence="11" type="ORF">ALC60_10769</name>
</gene>
<dbReference type="GO" id="GO:0004984">
    <property type="term" value="F:olfactory receptor activity"/>
    <property type="evidence" value="ECO:0007669"/>
    <property type="project" value="InterPro"/>
</dbReference>
<dbReference type="GO" id="GO:0005549">
    <property type="term" value="F:odorant binding"/>
    <property type="evidence" value="ECO:0007669"/>
    <property type="project" value="InterPro"/>
</dbReference>
<dbReference type="GO" id="GO:0005886">
    <property type="term" value="C:plasma membrane"/>
    <property type="evidence" value="ECO:0007669"/>
    <property type="project" value="UniProtKB-SubCell"/>
</dbReference>
<keyword evidence="6 10" id="KW-1133">Transmembrane helix</keyword>
<dbReference type="Proteomes" id="UP000075809">
    <property type="component" value="Unassembled WGS sequence"/>
</dbReference>
<feature type="transmembrane region" description="Helical" evidence="10">
    <location>
        <begin position="623"/>
        <end position="643"/>
    </location>
</feature>
<dbReference type="STRING" id="64791.A0A151WQT5"/>
<reference evidence="11 12" key="1">
    <citation type="submission" date="2015-09" db="EMBL/GenBank/DDBJ databases">
        <title>Trachymyrmex zeteki WGS genome.</title>
        <authorList>
            <person name="Nygaard S."/>
            <person name="Hu H."/>
            <person name="Boomsma J."/>
            <person name="Zhang G."/>
        </authorList>
    </citation>
    <scope>NUCLEOTIDE SEQUENCE [LARGE SCALE GENOMIC DNA]</scope>
    <source>
        <strain evidence="11">Tzet28-1</strain>
        <tissue evidence="11">Whole body</tissue>
    </source>
</reference>
<evidence type="ECO:0000256" key="6">
    <source>
        <dbReference type="ARBA" id="ARBA00022989"/>
    </source>
</evidence>
<evidence type="ECO:0000256" key="3">
    <source>
        <dbReference type="ARBA" id="ARBA00022606"/>
    </source>
</evidence>
<keyword evidence="9" id="KW-0807">Transducer</keyword>
<feature type="transmembrane region" description="Helical" evidence="10">
    <location>
        <begin position="213"/>
        <end position="243"/>
    </location>
</feature>
<protein>
    <submittedName>
        <fullName evidence="11">Odorant receptor 49b</fullName>
    </submittedName>
</protein>
<feature type="transmembrane region" description="Helical" evidence="10">
    <location>
        <begin position="354"/>
        <end position="378"/>
    </location>
</feature>
<proteinExistence type="predicted"/>
<dbReference type="Pfam" id="PF02949">
    <property type="entry name" value="7tm_6"/>
    <property type="match status" value="2"/>
</dbReference>
<dbReference type="PANTHER" id="PTHR21137:SF35">
    <property type="entry name" value="ODORANT RECEPTOR 19A-RELATED"/>
    <property type="match status" value="1"/>
</dbReference>
<feature type="transmembrane region" description="Helical" evidence="10">
    <location>
        <begin position="577"/>
        <end position="602"/>
    </location>
</feature>
<keyword evidence="7 10" id="KW-0472">Membrane</keyword>
<feature type="transmembrane region" description="Helical" evidence="10">
    <location>
        <begin position="885"/>
        <end position="908"/>
    </location>
</feature>
<evidence type="ECO:0000256" key="7">
    <source>
        <dbReference type="ARBA" id="ARBA00023136"/>
    </source>
</evidence>
<feature type="transmembrane region" description="Helical" evidence="10">
    <location>
        <begin position="6"/>
        <end position="28"/>
    </location>
</feature>
<feature type="transmembrane region" description="Helical" evidence="10">
    <location>
        <begin position="49"/>
        <end position="69"/>
    </location>
</feature>
<feature type="transmembrane region" description="Helical" evidence="10">
    <location>
        <begin position="462"/>
        <end position="483"/>
    </location>
</feature>
<dbReference type="InterPro" id="IPR004117">
    <property type="entry name" value="7tm6_olfct_rcpt"/>
</dbReference>
<evidence type="ECO:0000256" key="4">
    <source>
        <dbReference type="ARBA" id="ARBA00022692"/>
    </source>
</evidence>
<dbReference type="GO" id="GO:0007165">
    <property type="term" value="P:signal transduction"/>
    <property type="evidence" value="ECO:0007669"/>
    <property type="project" value="UniProtKB-KW"/>
</dbReference>
<evidence type="ECO:0000256" key="1">
    <source>
        <dbReference type="ARBA" id="ARBA00004651"/>
    </source>
</evidence>